<gene>
    <name evidence="1" type="ORF">ERL59_17410</name>
</gene>
<reference evidence="1 2" key="1">
    <citation type="submission" date="2019-01" db="EMBL/GenBank/DDBJ databases">
        <title>Chengkuizengella sp. nov., isolated from deep-sea sediment of East Pacific Ocean.</title>
        <authorList>
            <person name="Yang J."/>
            <person name="Lai Q."/>
            <person name="Shao Z."/>
        </authorList>
    </citation>
    <scope>NUCLEOTIDE SEQUENCE [LARGE SCALE GENOMIC DNA]</scope>
    <source>
        <strain evidence="1 2">YPA3-1-1</strain>
    </source>
</reference>
<evidence type="ECO:0000313" key="1">
    <source>
        <dbReference type="EMBL" id="NBI30731.1"/>
    </source>
</evidence>
<dbReference type="Proteomes" id="UP000448943">
    <property type="component" value="Unassembled WGS sequence"/>
</dbReference>
<sequence>MAEKYSFFNSTDEDIRSYESQDFANYFSNFLSSGVYHQNDIPTLEVKADGEDMRVFIEAGNAFIKGFSYENDDDLSLSIDLTEPDMDRIDRVVVRLDKSIDNRYVRTFVIKGTASSNPEPPELTRDDWIHEISLAQVRITAGKSFIEQSQITDERFNKDVCGLVSSLISVPTSEMQREWNEFLDRVKDQGFVTQDQYEDLKLLVSDGKLQVQNAIIGKDGIVLDEDNDGIPSFAELVNGVNSIQLAKGNAGTEHVLKGKTFSSEAVGVEKVGTMEDRGRQIIIPSTANILIPKGFHDGTGYVTGDENLQSGKILKGTSVFGISGTAREAIPNTWTLNKRWESPEAYNDGDGFSDVLYEFEGSPSMISFQSDFGGSEPWISKDCLTYTGFHSSTSTITSDSAYSRLKLINNLGSEITLMTNSEQSTSTSDFERLMSFTLCKIDDSTMYYRALYKKQDSDSDAIYDLTGAETWNFDCTSFQLVAEVTSLREDFGGIVDVDGWLYWA</sequence>
<evidence type="ECO:0000313" key="2">
    <source>
        <dbReference type="Proteomes" id="UP000448943"/>
    </source>
</evidence>
<comment type="caution">
    <text evidence="1">The sequence shown here is derived from an EMBL/GenBank/DDBJ whole genome shotgun (WGS) entry which is preliminary data.</text>
</comment>
<dbReference type="AlphaFoldDB" id="A0A6N9Q7Q8"/>
<proteinExistence type="predicted"/>
<organism evidence="1 2">
    <name type="scientific">Chengkuizengella marina</name>
    <dbReference type="NCBI Taxonomy" id="2507566"/>
    <lineage>
        <taxon>Bacteria</taxon>
        <taxon>Bacillati</taxon>
        <taxon>Bacillota</taxon>
        <taxon>Bacilli</taxon>
        <taxon>Bacillales</taxon>
        <taxon>Paenibacillaceae</taxon>
        <taxon>Chengkuizengella</taxon>
    </lineage>
</organism>
<keyword evidence="2" id="KW-1185">Reference proteome</keyword>
<dbReference type="RefSeq" id="WP_160647545.1">
    <property type="nucleotide sequence ID" value="NZ_SIJB01000038.1"/>
</dbReference>
<protein>
    <submittedName>
        <fullName evidence="1">Uncharacterized protein</fullName>
    </submittedName>
</protein>
<name>A0A6N9Q7Q8_9BACL</name>
<dbReference type="EMBL" id="SIJB01000038">
    <property type="protein sequence ID" value="NBI30731.1"/>
    <property type="molecule type" value="Genomic_DNA"/>
</dbReference>
<accession>A0A6N9Q7Q8</accession>
<dbReference type="OrthoDB" id="9795386at2"/>